<dbReference type="InterPro" id="IPR036875">
    <property type="entry name" value="Znf_CCHC_sf"/>
</dbReference>
<dbReference type="OrthoDB" id="6193962at2759"/>
<dbReference type="Pfam" id="PF00098">
    <property type="entry name" value="zf-CCHC"/>
    <property type="match status" value="1"/>
</dbReference>
<name>A0A8B6HEQ4_MYTGA</name>
<keyword evidence="1" id="KW-0862">Zinc</keyword>
<feature type="region of interest" description="Disordered" evidence="2">
    <location>
        <begin position="177"/>
        <end position="197"/>
    </location>
</feature>
<dbReference type="GO" id="GO:0008270">
    <property type="term" value="F:zinc ion binding"/>
    <property type="evidence" value="ECO:0007669"/>
    <property type="project" value="UniProtKB-KW"/>
</dbReference>
<dbReference type="GO" id="GO:0003676">
    <property type="term" value="F:nucleic acid binding"/>
    <property type="evidence" value="ECO:0007669"/>
    <property type="project" value="InterPro"/>
</dbReference>
<dbReference type="EMBL" id="UYJE01009957">
    <property type="protein sequence ID" value="VDI78370.1"/>
    <property type="molecule type" value="Genomic_DNA"/>
</dbReference>
<dbReference type="SUPFAM" id="SSF57756">
    <property type="entry name" value="Retrovirus zinc finger-like domains"/>
    <property type="match status" value="1"/>
</dbReference>
<evidence type="ECO:0000313" key="4">
    <source>
        <dbReference type="EMBL" id="VDI78370.1"/>
    </source>
</evidence>
<comment type="caution">
    <text evidence="4">The sequence shown here is derived from an EMBL/GenBank/DDBJ whole genome shotgun (WGS) entry which is preliminary data.</text>
</comment>
<reference evidence="4" key="1">
    <citation type="submission" date="2018-11" db="EMBL/GenBank/DDBJ databases">
        <authorList>
            <person name="Alioto T."/>
            <person name="Alioto T."/>
        </authorList>
    </citation>
    <scope>NUCLEOTIDE SEQUENCE</scope>
</reference>
<organism evidence="4 5">
    <name type="scientific">Mytilus galloprovincialis</name>
    <name type="common">Mediterranean mussel</name>
    <dbReference type="NCBI Taxonomy" id="29158"/>
    <lineage>
        <taxon>Eukaryota</taxon>
        <taxon>Metazoa</taxon>
        <taxon>Spiralia</taxon>
        <taxon>Lophotrochozoa</taxon>
        <taxon>Mollusca</taxon>
        <taxon>Bivalvia</taxon>
        <taxon>Autobranchia</taxon>
        <taxon>Pteriomorphia</taxon>
        <taxon>Mytilida</taxon>
        <taxon>Mytiloidea</taxon>
        <taxon>Mytilidae</taxon>
        <taxon>Mytilinae</taxon>
        <taxon>Mytilus</taxon>
    </lineage>
</organism>
<evidence type="ECO:0000259" key="3">
    <source>
        <dbReference type="PROSITE" id="PS50158"/>
    </source>
</evidence>
<evidence type="ECO:0000256" key="1">
    <source>
        <dbReference type="PROSITE-ProRule" id="PRU00047"/>
    </source>
</evidence>
<dbReference type="PROSITE" id="PS50158">
    <property type="entry name" value="ZF_CCHC"/>
    <property type="match status" value="1"/>
</dbReference>
<gene>
    <name evidence="4" type="ORF">MGAL_10B033923</name>
</gene>
<dbReference type="AlphaFoldDB" id="A0A8B6HEQ4"/>
<sequence>MPEPVLDLNEEDLLRDPLHGQPSRLNASNSQANQQNRDLVDTFGLFKDYLDKKLVDLKSDILSEQDNLSKKYRDEANIKFKSEGSRIQFRLNKNIMDGLNKIHKDLVSVASPFLLLLVIWWVNLKKGTNSSGLLITPLGGWVTVREYESNDIAENDEDEKKIRQAETRALKTIKEKKTRPQPYTARPTPAVGSIATATAPPPAYDFSRYQQPFRTSTARREPCPMDICHYCKQYGHWRRNCPLNFKSATASAPSYQPSKQQ</sequence>
<evidence type="ECO:0000256" key="2">
    <source>
        <dbReference type="SAM" id="MobiDB-lite"/>
    </source>
</evidence>
<accession>A0A8B6HEQ4</accession>
<proteinExistence type="predicted"/>
<evidence type="ECO:0000313" key="5">
    <source>
        <dbReference type="Proteomes" id="UP000596742"/>
    </source>
</evidence>
<keyword evidence="1" id="KW-0479">Metal-binding</keyword>
<dbReference type="SMART" id="SM00343">
    <property type="entry name" value="ZnF_C2HC"/>
    <property type="match status" value="1"/>
</dbReference>
<dbReference type="InterPro" id="IPR001878">
    <property type="entry name" value="Znf_CCHC"/>
</dbReference>
<dbReference type="Proteomes" id="UP000596742">
    <property type="component" value="Unassembled WGS sequence"/>
</dbReference>
<protein>
    <recommendedName>
        <fullName evidence="3">CCHC-type domain-containing protein</fullName>
    </recommendedName>
</protein>
<feature type="domain" description="CCHC-type" evidence="3">
    <location>
        <begin position="228"/>
        <end position="242"/>
    </location>
</feature>
<keyword evidence="5" id="KW-1185">Reference proteome</keyword>
<keyword evidence="1" id="KW-0863">Zinc-finger</keyword>
<dbReference type="Gene3D" id="4.10.60.10">
    <property type="entry name" value="Zinc finger, CCHC-type"/>
    <property type="match status" value="1"/>
</dbReference>